<name>A0AAF5DRM3_STRER</name>
<feature type="region of interest" description="Disordered" evidence="1">
    <location>
        <begin position="505"/>
        <end position="527"/>
    </location>
</feature>
<dbReference type="AlphaFoldDB" id="A0AAF5DRM3"/>
<feature type="compositionally biased region" description="Low complexity" evidence="1">
    <location>
        <begin position="511"/>
        <end position="524"/>
    </location>
</feature>
<dbReference type="InterPro" id="IPR039260">
    <property type="entry name" value="Cpg-3"/>
</dbReference>
<organism evidence="2 3">
    <name type="scientific">Strongyloides stercoralis</name>
    <name type="common">Threadworm</name>
    <dbReference type="NCBI Taxonomy" id="6248"/>
    <lineage>
        <taxon>Eukaryota</taxon>
        <taxon>Metazoa</taxon>
        <taxon>Ecdysozoa</taxon>
        <taxon>Nematoda</taxon>
        <taxon>Chromadorea</taxon>
        <taxon>Rhabditida</taxon>
        <taxon>Tylenchina</taxon>
        <taxon>Panagrolaimomorpha</taxon>
        <taxon>Strongyloidoidea</taxon>
        <taxon>Strongyloididae</taxon>
        <taxon>Strongyloides</taxon>
    </lineage>
</organism>
<proteinExistence type="predicted"/>
<dbReference type="PANTHER" id="PTHR37973:SF1">
    <property type="entry name" value="DICKKOPF_N DOMAIN-CONTAINING PROTEIN"/>
    <property type="match status" value="1"/>
</dbReference>
<evidence type="ECO:0000256" key="1">
    <source>
        <dbReference type="SAM" id="MobiDB-lite"/>
    </source>
</evidence>
<evidence type="ECO:0000313" key="3">
    <source>
        <dbReference type="WBParaSite" id="TCONS_00015944.p1"/>
    </source>
</evidence>
<dbReference type="PANTHER" id="PTHR37973">
    <property type="entry name" value="CHONDROITIN PROTEOGLYCAN 3"/>
    <property type="match status" value="1"/>
</dbReference>
<dbReference type="Proteomes" id="UP000035681">
    <property type="component" value="Unplaced"/>
</dbReference>
<evidence type="ECO:0000313" key="2">
    <source>
        <dbReference type="Proteomes" id="UP000035681"/>
    </source>
</evidence>
<reference evidence="3" key="1">
    <citation type="submission" date="2024-02" db="UniProtKB">
        <authorList>
            <consortium name="WormBaseParasite"/>
        </authorList>
    </citation>
    <scope>IDENTIFICATION</scope>
</reference>
<protein>
    <submittedName>
        <fullName evidence="3">F-box domain-containing protein</fullName>
    </submittedName>
</protein>
<sequence length="831" mass="94542">MFCFTDFPKITIKIKDGQIGNRILPSLEDIEFKTDDESNKILDDAKNFLGEAIVKKNQILLYINNNIERVNENEHELFIKKFVQELNINSPIRKEATILDFGIPSSDRPFILYNHHMIFYALSHMHHENITRIIVPTYSFMSDVSKYDGLRENIFDGFPKFHELVIYATFLETSYNKLINNRSIIEHIIRDLGKKNNATLVLVHLNRKSNYVINFVHMIIEIASIYNIKVKCDADSLIDLRKDIISSPERFTFNSIAEIITSIKYSAGNPKMFINFMKNVQYLENLETLDLSYRILDVERSRKINDDLNSGKLSFKKCKKLRKIKLKFGESFDENYEIKNDTLNNILKFLVSIMSNSVEILELWHVYDLTKDLTDIINDYLPNIKVLRTFDVSYKDPDCFTSFKNLQACLFCDNYPPKIPDTVKLFAVRYLNIEDDDEEVMLANQQLVKNYSEKFTKSLQDIDVFSKADIVKKDIGSAIIGGITNTATAFGDGIKDTITNSIEAGKKSSNERNNNNNDIDNQTNKGKSSVGEAIVGGIFGGMFNTGKAIFGGIKDTVNEAKKKNKRSTETIVVPIEYIHEYKKKSATTVQPDKKPCQCMCHHEKYFDDLTTTTTAKPKMIKVCQCSCNNEKFFDQPKTTTTTSPLKKSCKCICENDQLFFDESTTTTTVQPVKRKSCKCSCDEEKMYDSVGEANPVDYSNNKKITSTTVTSTPITVTTSISNKTESLKCEKSKKCYSNEDCYKGTCVGAFVGTCNCNACISFLSCKHDSDCGGLIGSCDLINKYCDCQKAYTKIGFYDLIDVLTNFCHKRKCDEKAEMCYGLPCYSGICIC</sequence>
<accession>A0AAF5DRM3</accession>
<dbReference type="WBParaSite" id="TCONS_00015944.p1">
    <property type="protein sequence ID" value="TCONS_00015944.p1"/>
    <property type="gene ID" value="XLOC_010713"/>
</dbReference>
<keyword evidence="2" id="KW-1185">Reference proteome</keyword>